<name>A0A9P1DSX8_9DINO</name>
<dbReference type="EMBL" id="CAMXCT010006543">
    <property type="protein sequence ID" value="CAI4015666.1"/>
    <property type="molecule type" value="Genomic_DNA"/>
</dbReference>
<dbReference type="Proteomes" id="UP001152797">
    <property type="component" value="Unassembled WGS sequence"/>
</dbReference>
<feature type="compositionally biased region" description="Basic and acidic residues" evidence="1">
    <location>
        <begin position="54"/>
        <end position="66"/>
    </location>
</feature>
<feature type="compositionally biased region" description="Low complexity" evidence="1">
    <location>
        <begin position="716"/>
        <end position="730"/>
    </location>
</feature>
<feature type="compositionally biased region" description="Basic and acidic residues" evidence="1">
    <location>
        <begin position="137"/>
        <end position="157"/>
    </location>
</feature>
<reference evidence="2" key="1">
    <citation type="submission" date="2022-10" db="EMBL/GenBank/DDBJ databases">
        <authorList>
            <person name="Chen Y."/>
            <person name="Dougan E. K."/>
            <person name="Chan C."/>
            <person name="Rhodes N."/>
            <person name="Thang M."/>
        </authorList>
    </citation>
    <scope>NUCLEOTIDE SEQUENCE</scope>
</reference>
<evidence type="ECO:0000313" key="5">
    <source>
        <dbReference type="Proteomes" id="UP001152797"/>
    </source>
</evidence>
<protein>
    <submittedName>
        <fullName evidence="4">WWE domain-containing protein</fullName>
    </submittedName>
</protein>
<reference evidence="3" key="2">
    <citation type="submission" date="2024-04" db="EMBL/GenBank/DDBJ databases">
        <authorList>
            <person name="Chen Y."/>
            <person name="Shah S."/>
            <person name="Dougan E. K."/>
            <person name="Thang M."/>
            <person name="Chan C."/>
        </authorList>
    </citation>
    <scope>NUCLEOTIDE SEQUENCE [LARGE SCALE GENOMIC DNA]</scope>
</reference>
<dbReference type="EMBL" id="CAMXCT030006543">
    <property type="protein sequence ID" value="CAL4802978.1"/>
    <property type="molecule type" value="Genomic_DNA"/>
</dbReference>
<feature type="compositionally biased region" description="Polar residues" evidence="1">
    <location>
        <begin position="193"/>
        <end position="204"/>
    </location>
</feature>
<sequence length="792" mass="86448">MENLWNAWAKQSGDAWTGSVTLEAKWGMDLSSTEGELPVEDGLRTMGPVGPVEPPKKSTGKTDDGDLQRALEGELVNYLRCQNSKLLAEVASLRDKLEKTSGMGSSPWSALDGVESVEASQQHGRHGRHGSRTPRVRTREVAVSPERKVIRQTDLRHTPNGTRVPDGPPPDEAAEKPLPPVPPFPDDVRNAGEPQQSSFVSSCNDGLDIYDTCDSKPKMKNGDAAWKPTIERDGPLSASEAKQVWLEREVRSLKVALDRVAIPQALQQSGYWNPGMDSGPFSKHVGPAASAHHHANHPQARAQHGGGGVQELRDRGGDPPPMPESADDLGDPLDPLNEQPHPEPEGAGGLAEDSMRTAFDVWHRLIEDASNIGVKNLTFTEVPSQSLEEDNRQRLRGEAETGVRALHVRLGLRAAVERRGLHPEHLLPARVLQALRQLWALIMQLARHQELPRQVRALRANLLDGLYGWLASPSSLLYDAALLRRVQQYMDRVLKLLIDVIKRNGCCAAARHVGTSGNMRRRVKGLAIGSKSTSCVPIVPMDQSEEVVTLPRQRSVHFAEKVETQTLDEVDKSLEQAALAAAQMAQMAQATVPVPVAVPSNVTKADGNLPTCYYLATSQKAGYEGDYQWIIELEKGWSTWLPGNEPFQGSTNDGPMRYTLGRYDFEVSFDSESQGVQRNLTTGKVRRLQRIAKGEALPAWEGTGLRRRPAAPHPAPAAHAAHAAHGTHGAPLRRGPTGGYAPHQSKPPSAAKPGGTETRPQVSHAAYTTTARAYPNTARQLPHYMKPLRSKA</sequence>
<dbReference type="EMBL" id="CAMXCT020006543">
    <property type="protein sequence ID" value="CAL1169041.1"/>
    <property type="molecule type" value="Genomic_DNA"/>
</dbReference>
<feature type="compositionally biased region" description="Polar residues" evidence="1">
    <location>
        <begin position="758"/>
        <end position="771"/>
    </location>
</feature>
<proteinExistence type="predicted"/>
<comment type="caution">
    <text evidence="2">The sequence shown here is derived from an EMBL/GenBank/DDBJ whole genome shotgun (WGS) entry which is preliminary data.</text>
</comment>
<evidence type="ECO:0000313" key="4">
    <source>
        <dbReference type="EMBL" id="CAL4802978.1"/>
    </source>
</evidence>
<feature type="compositionally biased region" description="Basic residues" evidence="1">
    <location>
        <begin position="123"/>
        <end position="136"/>
    </location>
</feature>
<dbReference type="AlphaFoldDB" id="A0A9P1DSX8"/>
<keyword evidence="5" id="KW-1185">Reference proteome</keyword>
<accession>A0A9P1DSX8</accession>
<feature type="region of interest" description="Disordered" evidence="1">
    <location>
        <begin position="277"/>
        <end position="351"/>
    </location>
</feature>
<evidence type="ECO:0000256" key="1">
    <source>
        <dbReference type="SAM" id="MobiDB-lite"/>
    </source>
</evidence>
<feature type="region of interest" description="Disordered" evidence="1">
    <location>
        <begin position="33"/>
        <end position="66"/>
    </location>
</feature>
<feature type="region of interest" description="Disordered" evidence="1">
    <location>
        <begin position="699"/>
        <end position="792"/>
    </location>
</feature>
<evidence type="ECO:0000313" key="2">
    <source>
        <dbReference type="EMBL" id="CAI4015666.1"/>
    </source>
</evidence>
<organism evidence="2">
    <name type="scientific">Cladocopium goreaui</name>
    <dbReference type="NCBI Taxonomy" id="2562237"/>
    <lineage>
        <taxon>Eukaryota</taxon>
        <taxon>Sar</taxon>
        <taxon>Alveolata</taxon>
        <taxon>Dinophyceae</taxon>
        <taxon>Suessiales</taxon>
        <taxon>Symbiodiniaceae</taxon>
        <taxon>Cladocopium</taxon>
    </lineage>
</organism>
<evidence type="ECO:0000313" key="3">
    <source>
        <dbReference type="EMBL" id="CAL1169041.1"/>
    </source>
</evidence>
<feature type="compositionally biased region" description="Pro residues" evidence="1">
    <location>
        <begin position="166"/>
        <end position="185"/>
    </location>
</feature>
<gene>
    <name evidence="2" type="ORF">C1SCF055_LOCUS40483</name>
</gene>
<feature type="region of interest" description="Disordered" evidence="1">
    <location>
        <begin position="97"/>
        <end position="239"/>
    </location>
</feature>